<comment type="cofactor">
    <cofactor evidence="1">
        <name>Mg(2+)</name>
        <dbReference type="ChEBI" id="CHEBI:18420"/>
    </cofactor>
</comment>
<dbReference type="InterPro" id="IPR008949">
    <property type="entry name" value="Isoprenoid_synthase_dom_sf"/>
</dbReference>
<evidence type="ECO:0000256" key="6">
    <source>
        <dbReference type="ARBA" id="ARBA00023229"/>
    </source>
</evidence>
<dbReference type="PANTHER" id="PTHR43281">
    <property type="entry name" value="FARNESYL DIPHOSPHATE SYNTHASE"/>
    <property type="match status" value="1"/>
</dbReference>
<evidence type="ECO:0000256" key="4">
    <source>
        <dbReference type="ARBA" id="ARBA00022723"/>
    </source>
</evidence>
<dbReference type="GO" id="GO:0004659">
    <property type="term" value="F:prenyltransferase activity"/>
    <property type="evidence" value="ECO:0007669"/>
    <property type="project" value="InterPro"/>
</dbReference>
<evidence type="ECO:0000256" key="1">
    <source>
        <dbReference type="ARBA" id="ARBA00001946"/>
    </source>
</evidence>
<dbReference type="Pfam" id="PF00348">
    <property type="entry name" value="polyprenyl_synt"/>
    <property type="match status" value="1"/>
</dbReference>
<dbReference type="GO" id="GO:0008299">
    <property type="term" value="P:isoprenoid biosynthetic process"/>
    <property type="evidence" value="ECO:0007669"/>
    <property type="project" value="UniProtKB-KW"/>
</dbReference>
<dbReference type="Gene3D" id="1.10.600.10">
    <property type="entry name" value="Farnesyl Diphosphate Synthase"/>
    <property type="match status" value="1"/>
</dbReference>
<gene>
    <name evidence="7" type="ORF">ENG63_07075</name>
</gene>
<reference evidence="7" key="1">
    <citation type="journal article" date="2020" name="mSystems">
        <title>Genome- and Community-Level Interaction Insights into Carbon Utilization and Element Cycling Functions of Hydrothermarchaeota in Hydrothermal Sediment.</title>
        <authorList>
            <person name="Zhou Z."/>
            <person name="Liu Y."/>
            <person name="Xu W."/>
            <person name="Pan J."/>
            <person name="Luo Z.H."/>
            <person name="Li M."/>
        </authorList>
    </citation>
    <scope>NUCLEOTIDE SEQUENCE [LARGE SCALE GENOMIC DNA]</scope>
    <source>
        <strain evidence="7">HyVt-233</strain>
    </source>
</reference>
<dbReference type="Proteomes" id="UP000886289">
    <property type="component" value="Unassembled WGS sequence"/>
</dbReference>
<accession>A0A7C0U391</accession>
<evidence type="ECO:0000256" key="5">
    <source>
        <dbReference type="ARBA" id="ARBA00022842"/>
    </source>
</evidence>
<feature type="non-terminal residue" evidence="7">
    <location>
        <position position="83"/>
    </location>
</feature>
<keyword evidence="3" id="KW-0808">Transferase</keyword>
<dbReference type="InterPro" id="IPR000092">
    <property type="entry name" value="Polyprenyl_synt"/>
</dbReference>
<dbReference type="PANTHER" id="PTHR43281:SF1">
    <property type="entry name" value="FARNESYL DIPHOSPHATE SYNTHASE"/>
    <property type="match status" value="1"/>
</dbReference>
<evidence type="ECO:0000313" key="7">
    <source>
        <dbReference type="EMBL" id="HDD44603.1"/>
    </source>
</evidence>
<evidence type="ECO:0000256" key="3">
    <source>
        <dbReference type="ARBA" id="ARBA00022679"/>
    </source>
</evidence>
<keyword evidence="4" id="KW-0479">Metal-binding</keyword>
<comment type="caution">
    <text evidence="7">The sequence shown here is derived from an EMBL/GenBank/DDBJ whole genome shotgun (WGS) entry which is preliminary data.</text>
</comment>
<dbReference type="AlphaFoldDB" id="A0A7C0U391"/>
<organism evidence="7">
    <name type="scientific">Desulfofervidus auxilii</name>
    <dbReference type="NCBI Taxonomy" id="1621989"/>
    <lineage>
        <taxon>Bacteria</taxon>
        <taxon>Pseudomonadati</taxon>
        <taxon>Thermodesulfobacteriota</taxon>
        <taxon>Candidatus Desulfofervidia</taxon>
        <taxon>Candidatus Desulfofervidales</taxon>
        <taxon>Candidatus Desulfofervidaceae</taxon>
        <taxon>Candidatus Desulfofervidus</taxon>
    </lineage>
</organism>
<keyword evidence="5" id="KW-0460">Magnesium</keyword>
<dbReference type="EMBL" id="DRBS01000261">
    <property type="protein sequence ID" value="HDD44603.1"/>
    <property type="molecule type" value="Genomic_DNA"/>
</dbReference>
<keyword evidence="6" id="KW-0414">Isoprene biosynthesis</keyword>
<protein>
    <submittedName>
        <fullName evidence="7">Polyprenyl synthetase family protein</fullName>
    </submittedName>
</protein>
<evidence type="ECO:0000256" key="2">
    <source>
        <dbReference type="ARBA" id="ARBA00006706"/>
    </source>
</evidence>
<proteinExistence type="inferred from homology"/>
<dbReference type="SUPFAM" id="SSF48576">
    <property type="entry name" value="Terpenoid synthases"/>
    <property type="match status" value="1"/>
</dbReference>
<comment type="similarity">
    <text evidence="2">Belongs to the FPP/GGPP synthase family.</text>
</comment>
<sequence length="83" mass="9315">MEFDLKTYLEEKKAIVETALENYLAQEGGVYQEILEAMRYTLFAGGKRLRPILCLTACKVVGGEEEIALPIACALEMIHTYSL</sequence>
<dbReference type="GO" id="GO:0046872">
    <property type="term" value="F:metal ion binding"/>
    <property type="evidence" value="ECO:0007669"/>
    <property type="project" value="UniProtKB-KW"/>
</dbReference>
<name>A0A7C0U391_DESA2</name>